<feature type="transmembrane region" description="Helical" evidence="1">
    <location>
        <begin position="12"/>
        <end position="29"/>
    </location>
</feature>
<keyword evidence="1" id="KW-0472">Membrane</keyword>
<evidence type="ECO:0000313" key="2">
    <source>
        <dbReference type="EMBL" id="ABJ86386.1"/>
    </source>
</evidence>
<dbReference type="HOGENOM" id="CLU_2411630_0_0_0"/>
<protein>
    <submittedName>
        <fullName evidence="2">Uncharacterized protein</fullName>
    </submittedName>
</protein>
<name>Q01VC9_SOLUE</name>
<organism evidence="2">
    <name type="scientific">Solibacter usitatus (strain Ellin6076)</name>
    <dbReference type="NCBI Taxonomy" id="234267"/>
    <lineage>
        <taxon>Bacteria</taxon>
        <taxon>Pseudomonadati</taxon>
        <taxon>Acidobacteriota</taxon>
        <taxon>Terriglobia</taxon>
        <taxon>Bryobacterales</taxon>
        <taxon>Solibacteraceae</taxon>
        <taxon>Candidatus Solibacter</taxon>
    </lineage>
</organism>
<gene>
    <name evidence="2" type="ordered locus">Acid_5439</name>
</gene>
<sequence>MGSAGFASALPLRLWTVLLILFAFFRLLGPDRCRGVLPIVPRHGLRNLLSRKPAVALIVEDFSLRIQVRFHDRYLLANPPPRAVSAGWKSGS</sequence>
<reference evidence="2" key="1">
    <citation type="submission" date="2006-10" db="EMBL/GenBank/DDBJ databases">
        <title>Complete sequence of Solibacter usitatus Ellin6076.</title>
        <authorList>
            <consortium name="US DOE Joint Genome Institute"/>
            <person name="Copeland A."/>
            <person name="Lucas S."/>
            <person name="Lapidus A."/>
            <person name="Barry K."/>
            <person name="Detter J.C."/>
            <person name="Glavina del Rio T."/>
            <person name="Hammon N."/>
            <person name="Israni S."/>
            <person name="Dalin E."/>
            <person name="Tice H."/>
            <person name="Pitluck S."/>
            <person name="Thompson L.S."/>
            <person name="Brettin T."/>
            <person name="Bruce D."/>
            <person name="Han C."/>
            <person name="Tapia R."/>
            <person name="Gilna P."/>
            <person name="Schmutz J."/>
            <person name="Larimer F."/>
            <person name="Land M."/>
            <person name="Hauser L."/>
            <person name="Kyrpides N."/>
            <person name="Mikhailova N."/>
            <person name="Janssen P.H."/>
            <person name="Kuske C.R."/>
            <person name="Richardson P."/>
        </authorList>
    </citation>
    <scope>NUCLEOTIDE SEQUENCE</scope>
    <source>
        <strain evidence="2">Ellin6076</strain>
    </source>
</reference>
<accession>Q01VC9</accession>
<evidence type="ECO:0000256" key="1">
    <source>
        <dbReference type="SAM" id="Phobius"/>
    </source>
</evidence>
<keyword evidence="1" id="KW-0812">Transmembrane</keyword>
<dbReference type="InParanoid" id="Q01VC9"/>
<proteinExistence type="predicted"/>
<dbReference type="KEGG" id="sus:Acid_5439"/>
<keyword evidence="1" id="KW-1133">Transmembrane helix</keyword>
<dbReference type="AlphaFoldDB" id="Q01VC9"/>
<dbReference type="EMBL" id="CP000473">
    <property type="protein sequence ID" value="ABJ86386.1"/>
    <property type="molecule type" value="Genomic_DNA"/>
</dbReference>